<dbReference type="EMBL" id="JAABOA010000686">
    <property type="protein sequence ID" value="KAF9583481.1"/>
    <property type="molecule type" value="Genomic_DNA"/>
</dbReference>
<evidence type="ECO:0000313" key="2">
    <source>
        <dbReference type="Proteomes" id="UP000780801"/>
    </source>
</evidence>
<name>A0A9P6KFY4_9FUNG</name>
<sequence>IDVDQDFSVYQAGDGQHESLCLTIAIARLDKSYQKDNPNGPSKHAMKITLSLFGALSFIGLALAGEATSGEQDINSWKNDPLYYPGVKIAASNRDHHNATYAGAYAAVDNDAAKFNKKRQQFSPLYREYATSGCNDRMAEIDRGGYYYVTEEKAIVKSCTAVPSIAENAGIEICCPWQGESCNYKKGTSVSISKGGSTKFGVSVSVEGDFVVGKTTVTASFEQEVRYDKTVTEVTEMELKCPPGKCCRPQLAYLTLKCDFVSYKTPFSFEKLDGKSGSKTDSSEYNSQIWHGDKRGRGHYIFDYLNDCGGSFVYATYYNTVSEGDTKETFEGYREFPMDPSTTPSTLYLRLRDGSRSEVGVKP</sequence>
<proteinExistence type="predicted"/>
<organism evidence="1 2">
    <name type="scientific">Lunasporangiospora selenospora</name>
    <dbReference type="NCBI Taxonomy" id="979761"/>
    <lineage>
        <taxon>Eukaryota</taxon>
        <taxon>Fungi</taxon>
        <taxon>Fungi incertae sedis</taxon>
        <taxon>Mucoromycota</taxon>
        <taxon>Mortierellomycotina</taxon>
        <taxon>Mortierellomycetes</taxon>
        <taxon>Mortierellales</taxon>
        <taxon>Mortierellaceae</taxon>
        <taxon>Lunasporangiospora</taxon>
    </lineage>
</organism>
<keyword evidence="2" id="KW-1185">Reference proteome</keyword>
<gene>
    <name evidence="1" type="ORF">BGW38_009366</name>
</gene>
<reference evidence="1" key="1">
    <citation type="journal article" date="2020" name="Fungal Divers.">
        <title>Resolving the Mortierellaceae phylogeny through synthesis of multi-gene phylogenetics and phylogenomics.</title>
        <authorList>
            <person name="Vandepol N."/>
            <person name="Liber J."/>
            <person name="Desiro A."/>
            <person name="Na H."/>
            <person name="Kennedy M."/>
            <person name="Barry K."/>
            <person name="Grigoriev I.V."/>
            <person name="Miller A.N."/>
            <person name="O'Donnell K."/>
            <person name="Stajich J.E."/>
            <person name="Bonito G."/>
        </authorList>
    </citation>
    <scope>NUCLEOTIDE SEQUENCE</scope>
    <source>
        <strain evidence="1">KOD1015</strain>
    </source>
</reference>
<dbReference type="AlphaFoldDB" id="A0A9P6KFY4"/>
<comment type="caution">
    <text evidence="1">The sequence shown here is derived from an EMBL/GenBank/DDBJ whole genome shotgun (WGS) entry which is preliminary data.</text>
</comment>
<dbReference type="Proteomes" id="UP000780801">
    <property type="component" value="Unassembled WGS sequence"/>
</dbReference>
<accession>A0A9P6KFY4</accession>
<evidence type="ECO:0000313" key="1">
    <source>
        <dbReference type="EMBL" id="KAF9583481.1"/>
    </source>
</evidence>
<protein>
    <submittedName>
        <fullName evidence="1">Uncharacterized protein</fullName>
    </submittedName>
</protein>
<feature type="non-terminal residue" evidence="1">
    <location>
        <position position="363"/>
    </location>
</feature>